<protein>
    <submittedName>
        <fullName evidence="2">Glycosyltransferase</fullName>
    </submittedName>
</protein>
<keyword evidence="2" id="KW-0808">Transferase</keyword>
<dbReference type="OrthoDB" id="9791241at2"/>
<keyword evidence="3" id="KW-1185">Reference proteome</keyword>
<dbReference type="AlphaFoldDB" id="A0A6N7PKK8"/>
<sequence>MWPRAVRREERDPLRRLANDARGDRGVVPRGERGLARGDLFVRHALPVAEGSLSAVRILVLGPRFADGFADNVAETLVEMGHEVLGAAEVDHAAYWSVPRRALRMVEERVFGDAPLPQDRKLLRLAKDRRPDVLLALTWDVHPEILDELGAIVPGRRILWWGDAPANSRRFGLVNPFWDKVYVKDPDAVKKLRLAGKETALLHEAMNPRWHRPLARQTSDAVVVAGNYYAFRQAVLSRLLRDGARLELYGAEPPPWSAKEIRASFSGKYVVREEKSRVFGSGMVCLNTFALAEGNSLNCRAFEIAGAGGLELVEFRPTLLQCFEPGKEVLAFETYEELWGHLEHARRFPADMLPIREAGARRALAEHTYRHRLEKILADLR</sequence>
<dbReference type="Proteomes" id="UP000440224">
    <property type="component" value="Unassembled WGS sequence"/>
</dbReference>
<comment type="caution">
    <text evidence="2">The sequence shown here is derived from an EMBL/GenBank/DDBJ whole genome shotgun (WGS) entry which is preliminary data.</text>
</comment>
<dbReference type="EMBL" id="WJIE01000003">
    <property type="protein sequence ID" value="MRG92593.1"/>
    <property type="molecule type" value="Genomic_DNA"/>
</dbReference>
<feature type="domain" description="Spore protein YkvP/CgeB glycosyl transferase-like" evidence="1">
    <location>
        <begin position="236"/>
        <end position="378"/>
    </location>
</feature>
<evidence type="ECO:0000313" key="3">
    <source>
        <dbReference type="Proteomes" id="UP000440224"/>
    </source>
</evidence>
<dbReference type="InterPro" id="IPR055259">
    <property type="entry name" value="YkvP/CgeB_Glyco_trans-like"/>
</dbReference>
<accession>A0A6N7PKK8</accession>
<dbReference type="GO" id="GO:0016740">
    <property type="term" value="F:transferase activity"/>
    <property type="evidence" value="ECO:0007669"/>
    <property type="project" value="UniProtKB-KW"/>
</dbReference>
<reference evidence="2 3" key="1">
    <citation type="submission" date="2019-10" db="EMBL/GenBank/DDBJ databases">
        <title>A soil myxobacterium in the family Polyangiaceae.</title>
        <authorList>
            <person name="Li Y."/>
            <person name="Wang J."/>
        </authorList>
    </citation>
    <scope>NUCLEOTIDE SEQUENCE [LARGE SCALE GENOMIC DNA]</scope>
    <source>
        <strain evidence="2 3">DSM 14734</strain>
    </source>
</reference>
<dbReference type="Pfam" id="PF13524">
    <property type="entry name" value="Glyco_trans_1_2"/>
    <property type="match status" value="1"/>
</dbReference>
<name>A0A6N7PKK8_9BACT</name>
<organism evidence="2 3">
    <name type="scientific">Polyangium spumosum</name>
    <dbReference type="NCBI Taxonomy" id="889282"/>
    <lineage>
        <taxon>Bacteria</taxon>
        <taxon>Pseudomonadati</taxon>
        <taxon>Myxococcota</taxon>
        <taxon>Polyangia</taxon>
        <taxon>Polyangiales</taxon>
        <taxon>Polyangiaceae</taxon>
        <taxon>Polyangium</taxon>
    </lineage>
</organism>
<proteinExistence type="predicted"/>
<gene>
    <name evidence="2" type="ORF">GF068_11730</name>
</gene>
<evidence type="ECO:0000259" key="1">
    <source>
        <dbReference type="Pfam" id="PF13524"/>
    </source>
</evidence>
<evidence type="ECO:0000313" key="2">
    <source>
        <dbReference type="EMBL" id="MRG92593.1"/>
    </source>
</evidence>